<feature type="coiled-coil region" evidence="1">
    <location>
        <begin position="159"/>
        <end position="186"/>
    </location>
</feature>
<feature type="region of interest" description="Disordered" evidence="2">
    <location>
        <begin position="809"/>
        <end position="913"/>
    </location>
</feature>
<sequence length="913" mass="104708">MQRIQRTVRINDGQLLGLAEKARYDSRLAGFLFKRCSDSSKWLLRWFRLYQNLLFYYDNENTVKPIGVIFLEGCYCESRLVSLSSKTEDTGEKLYCFAIMYRRENQRQYELRADSINECKSWIDAIKAASFNKLRFQMGELEQKHLHLLQVVESEKTAKWQYTQHCEELTEEIKKLRNELFSLKKEWRLLPQMSKTSSQEGRSSGNSSVEEEDPDLAKIKKVQKFFRGWLCRRRWKQIVDEYIRSPHAESMRKRNCLVFRMVEAEEEYVEQMEILITCFYRPFKMAASSKNPPCTHDDINSIFLNSETVLFLHQIFLKGLTARMESWPTLVLTECKQSPSFAQLLNRLEKKPACKGRSLEIFLTYPMHQIPRYIITLHDLLAHTPPDHVEKKSLEHARDQLEDLSRQMHDEVSETENIRKNLAIEKMIIEGCDILLDVNQVFVRQGTLIQILPSPSSSRPGRSRLNIGREKEREAVRQCFLFSNHLIMTTRTQAGRLHLVEGTGKIPLANVTLIEDPNEDDRNDDQEYPGSGKNNLNQNEKKDFKIIVDEYQSTQQINVHLICPTKQEKAAWITDISQCMDNVHFNGLFYNTLPNASSSTLPQCVKSDPSLFKDDVDIRFSKTFNTCKIPQIRYATPERLLQRLTDLRFLNIDFLNTFLLTYRKPLESSSSSLSSIENLGEGHTQHVHHQVTSIPSTECEGKRRISTCSGYSTATDTGTNSRHGSLTPRRISGASSVSGYCSDERGSFSTEGGLTPHMKPQHWRYSFRRYEEEQRETTLGVSMGRGGRRRKGSYDSICSGRSGSIVSTFRKESVPIIEQTEPISEMDDASSNGTSTTEKMEEEISISHSNVSKDTQSSSSSSSSSTATSSINTDNKSLVKVNAETLTDNTVTAPTSPTNMNTQIKNLTFKRRS</sequence>
<dbReference type="InterPro" id="IPR051092">
    <property type="entry name" value="FYVE_RhoGEF_PH"/>
</dbReference>
<name>A0A7R8CWU4_LEPSM</name>
<dbReference type="Gene3D" id="2.30.29.30">
    <property type="entry name" value="Pleckstrin-homology domain (PH domain)/Phosphotyrosine-binding domain (PTB)"/>
    <property type="match status" value="2"/>
</dbReference>
<dbReference type="PROSITE" id="PS50003">
    <property type="entry name" value="PH_DOMAIN"/>
    <property type="match status" value="2"/>
</dbReference>
<feature type="compositionally biased region" description="Polar residues" evidence="2">
    <location>
        <begin position="846"/>
        <end position="856"/>
    </location>
</feature>
<dbReference type="Pfam" id="PF00169">
    <property type="entry name" value="PH"/>
    <property type="match status" value="1"/>
</dbReference>
<feature type="region of interest" description="Disordered" evidence="2">
    <location>
        <begin position="192"/>
        <end position="213"/>
    </location>
</feature>
<dbReference type="PANTHER" id="PTHR12673:SF159">
    <property type="entry name" value="LD03170P"/>
    <property type="match status" value="1"/>
</dbReference>
<evidence type="ECO:0000313" key="3">
    <source>
        <dbReference type="EMBL" id="CAF2925461.1"/>
    </source>
</evidence>
<dbReference type="Pfam" id="PF00621">
    <property type="entry name" value="RhoGEF"/>
    <property type="match status" value="2"/>
</dbReference>
<keyword evidence="1" id="KW-0175">Coiled coil</keyword>
<dbReference type="SMART" id="SM00233">
    <property type="entry name" value="PH"/>
    <property type="match status" value="2"/>
</dbReference>
<feature type="compositionally biased region" description="Polar residues" evidence="2">
    <location>
        <begin position="884"/>
        <end position="906"/>
    </location>
</feature>
<feature type="coiled-coil region" evidence="1">
    <location>
        <begin position="391"/>
        <end position="421"/>
    </location>
</feature>
<feature type="region of interest" description="Disordered" evidence="2">
    <location>
        <begin position="776"/>
        <end position="797"/>
    </location>
</feature>
<reference evidence="3" key="1">
    <citation type="submission" date="2021-02" db="EMBL/GenBank/DDBJ databases">
        <authorList>
            <person name="Bekaert M."/>
        </authorList>
    </citation>
    <scope>NUCLEOTIDE SEQUENCE</scope>
    <source>
        <strain evidence="3">IoA-00</strain>
    </source>
</reference>
<dbReference type="SUPFAM" id="SSF48366">
    <property type="entry name" value="Ras GEF"/>
    <property type="match status" value="1"/>
</dbReference>
<keyword evidence="4" id="KW-1185">Reference proteome</keyword>
<evidence type="ECO:0000256" key="1">
    <source>
        <dbReference type="SAM" id="Coils"/>
    </source>
</evidence>
<dbReference type="GO" id="GO:0005737">
    <property type="term" value="C:cytoplasm"/>
    <property type="evidence" value="ECO:0007669"/>
    <property type="project" value="TreeGrafter"/>
</dbReference>
<dbReference type="InterPro" id="IPR035899">
    <property type="entry name" value="DBL_dom_sf"/>
</dbReference>
<feature type="compositionally biased region" description="Low complexity" evidence="2">
    <location>
        <begin position="857"/>
        <end position="870"/>
    </location>
</feature>
<dbReference type="SUPFAM" id="SSF48065">
    <property type="entry name" value="DBL homology domain (DH-domain)"/>
    <property type="match status" value="1"/>
</dbReference>
<dbReference type="Proteomes" id="UP000675881">
    <property type="component" value="Chromosome 4"/>
</dbReference>
<dbReference type="Gene3D" id="1.20.870.10">
    <property type="entry name" value="Son of sevenless (SoS) protein Chain: S domain 1"/>
    <property type="match status" value="1"/>
</dbReference>
<dbReference type="InterPro" id="IPR023578">
    <property type="entry name" value="Ras_GEF_dom_sf"/>
</dbReference>
<dbReference type="InterPro" id="IPR001849">
    <property type="entry name" value="PH_domain"/>
</dbReference>
<dbReference type="SMART" id="SM00325">
    <property type="entry name" value="RhoGEF"/>
    <property type="match status" value="1"/>
</dbReference>
<feature type="compositionally biased region" description="Acidic residues" evidence="2">
    <location>
        <begin position="516"/>
        <end position="527"/>
    </location>
</feature>
<protein>
    <submittedName>
        <fullName evidence="3">RASGRF1</fullName>
    </submittedName>
</protein>
<dbReference type="PANTHER" id="PTHR12673">
    <property type="entry name" value="FACIOGENITAL DYSPLASIA PROTEIN"/>
    <property type="match status" value="1"/>
</dbReference>
<dbReference type="PROSITE" id="PS50010">
    <property type="entry name" value="DH_2"/>
    <property type="match status" value="1"/>
</dbReference>
<dbReference type="InterPro" id="IPR011993">
    <property type="entry name" value="PH-like_dom_sf"/>
</dbReference>
<proteinExistence type="predicted"/>
<dbReference type="Gene3D" id="1.20.900.10">
    <property type="entry name" value="Dbl homology (DH) domain"/>
    <property type="match status" value="2"/>
</dbReference>
<feature type="compositionally biased region" description="Polar residues" evidence="2">
    <location>
        <begin position="710"/>
        <end position="724"/>
    </location>
</feature>
<dbReference type="GO" id="GO:0005085">
    <property type="term" value="F:guanyl-nucleotide exchange factor activity"/>
    <property type="evidence" value="ECO:0007669"/>
    <property type="project" value="InterPro"/>
</dbReference>
<evidence type="ECO:0000256" key="2">
    <source>
        <dbReference type="SAM" id="MobiDB-lite"/>
    </source>
</evidence>
<dbReference type="PROSITE" id="PS50096">
    <property type="entry name" value="IQ"/>
    <property type="match status" value="1"/>
</dbReference>
<gene>
    <name evidence="3" type="ORF">LSAA_8553</name>
</gene>
<accession>A0A7R8CWU4</accession>
<evidence type="ECO:0000313" key="4">
    <source>
        <dbReference type="Proteomes" id="UP000675881"/>
    </source>
</evidence>
<feature type="region of interest" description="Disordered" evidence="2">
    <location>
        <begin position="512"/>
        <end position="539"/>
    </location>
</feature>
<dbReference type="OrthoDB" id="10254377at2759"/>
<dbReference type="SUPFAM" id="SSF50729">
    <property type="entry name" value="PH domain-like"/>
    <property type="match status" value="2"/>
</dbReference>
<organism evidence="3 4">
    <name type="scientific">Lepeophtheirus salmonis</name>
    <name type="common">Salmon louse</name>
    <name type="synonym">Caligus salmonis</name>
    <dbReference type="NCBI Taxonomy" id="72036"/>
    <lineage>
        <taxon>Eukaryota</taxon>
        <taxon>Metazoa</taxon>
        <taxon>Ecdysozoa</taxon>
        <taxon>Arthropoda</taxon>
        <taxon>Crustacea</taxon>
        <taxon>Multicrustacea</taxon>
        <taxon>Hexanauplia</taxon>
        <taxon>Copepoda</taxon>
        <taxon>Siphonostomatoida</taxon>
        <taxon>Caligidae</taxon>
        <taxon>Lepeophtheirus</taxon>
    </lineage>
</organism>
<feature type="region of interest" description="Disordered" evidence="2">
    <location>
        <begin position="710"/>
        <end position="738"/>
    </location>
</feature>
<dbReference type="InterPro" id="IPR000219">
    <property type="entry name" value="DH_dom"/>
</dbReference>
<feature type="compositionally biased region" description="Low complexity" evidence="2">
    <location>
        <begin position="197"/>
        <end position="208"/>
    </location>
</feature>
<dbReference type="AlphaFoldDB" id="A0A7R8CWU4"/>
<dbReference type="EMBL" id="HG994583">
    <property type="protein sequence ID" value="CAF2925461.1"/>
    <property type="molecule type" value="Genomic_DNA"/>
</dbReference>
<dbReference type="CDD" id="cd00160">
    <property type="entry name" value="RhoGEF"/>
    <property type="match status" value="1"/>
</dbReference>